<evidence type="ECO:0000259" key="10">
    <source>
        <dbReference type="PROSITE" id="PS50900"/>
    </source>
</evidence>
<dbReference type="SMART" id="SM00209">
    <property type="entry name" value="TSP1"/>
    <property type="match status" value="8"/>
</dbReference>
<feature type="non-terminal residue" evidence="11">
    <location>
        <position position="956"/>
    </location>
</feature>
<dbReference type="InterPro" id="IPR010909">
    <property type="entry name" value="PLAC"/>
</dbReference>
<evidence type="ECO:0000256" key="4">
    <source>
        <dbReference type="ARBA" id="ARBA00022737"/>
    </source>
</evidence>
<keyword evidence="4" id="KW-0677">Repeat</keyword>
<dbReference type="GO" id="GO:0030198">
    <property type="term" value="P:extracellular matrix organization"/>
    <property type="evidence" value="ECO:0007669"/>
    <property type="project" value="InterPro"/>
</dbReference>
<dbReference type="InterPro" id="IPR036383">
    <property type="entry name" value="TSP1_rpt_sf"/>
</dbReference>
<dbReference type="SMART" id="SM00408">
    <property type="entry name" value="IGc2"/>
    <property type="match status" value="1"/>
</dbReference>
<evidence type="ECO:0000256" key="5">
    <source>
        <dbReference type="ARBA" id="ARBA00023157"/>
    </source>
</evidence>
<sequence>MLLLLLVSCVFQFGAKADIQGWAGWSPWTPCSRTCGGGMSQQLRRCLDVKCSGISVRQRVCNSMECDKPSRTARDTVCGGETILSKQQCEVVCRSASSGAKFIWRVADGTPCQGTTHRSVCSSGVCQAVGCDDVIGSSLRMDGCGICGGRGDTCETSHFDWRDSGEFSPCPQDCQQAAKLAQLHGGAYDTPGSESCVSKWCGTWDTGPWTSCSASCGTGTRSRVVTCVGGTDCDKVKKPQVHQSCYAGIPCNVIPPQALQAADNPAGPTEQPGSLDWPERRLLDGQSWSGQDAAGAATPRIVTGAWGSCSASCGPGVSSRKAECVALHPMTRNIIQLPDSECSALPQPPLFQPCEERPCPLQEEPKDAKDNSPYRWEHGEYGQCSASCLGGKQKAVLMCVEVATNRPVSWSHCDARRTPPERVKTCNTQPCPATWQAGQFSECTATCGGGTNTRNVRCVRPISKSGGADSNLILPDNQCPHPKPPETQPCAQVACPADWVTGVWSECSSSCGSGEQRRRVECEGRDSRGRSERRSERECAAQRPHHVQMCNLGPCGEKPQLKSNRVFEQASDEKKLTLGIGGVATLYQGTSLKIKCPRKNFDKKRIYWTKDGRRIRNDAHIKVSTNGNLRIKHARLEDAGTYECFTDSLQGNVTLHFKYHDEADSVQKALDSNRVESHLHPKHSRLYNITRLQNLLTEISDAEELLKELKPFHSLFKVHYDIGAWSDCKQKACGVHGFQVRDVSCLMVIEGGTTKRTDIAVCSLRPSSKPPNTRPCQMIGCPKWETSEWTECALSRCVRDGVAQQRRILRCLAQNGTEVDVDQCDRSNRPKPKKDCENAKCKAEWRASEWGTCTQSCGNGGVQLRMLQCVWTVSGKAAGRSCEGVRRPAAARPCPQAGQLPTCPAEPPTALPLKDASCEDLSRFCDIIKLFHSCDSEEVRRRCCASCTRYDFRRRT</sequence>
<feature type="chain" id="PRO_5041409727" description="ADAMTS-like protein 3" evidence="8">
    <location>
        <begin position="18"/>
        <end position="956"/>
    </location>
</feature>
<evidence type="ECO:0000259" key="9">
    <source>
        <dbReference type="PROSITE" id="PS50835"/>
    </source>
</evidence>
<dbReference type="Pfam" id="PF00090">
    <property type="entry name" value="TSP_1"/>
    <property type="match status" value="1"/>
</dbReference>
<dbReference type="Pfam" id="PF19030">
    <property type="entry name" value="TSP1_ADAMTS"/>
    <property type="match status" value="6"/>
</dbReference>
<dbReference type="Gene3D" id="2.60.40.10">
    <property type="entry name" value="Immunoglobulins"/>
    <property type="match status" value="1"/>
</dbReference>
<keyword evidence="12" id="KW-1185">Reference proteome</keyword>
<dbReference type="PANTHER" id="PTHR13723:SF305">
    <property type="entry name" value="PROTEIN MADD-4"/>
    <property type="match status" value="1"/>
</dbReference>
<dbReference type="InterPro" id="IPR003598">
    <property type="entry name" value="Ig_sub2"/>
</dbReference>
<dbReference type="PROSITE" id="PS50900">
    <property type="entry name" value="PLAC"/>
    <property type="match status" value="1"/>
</dbReference>
<dbReference type="PROSITE" id="PS50835">
    <property type="entry name" value="IG_LIKE"/>
    <property type="match status" value="1"/>
</dbReference>
<dbReference type="Gene3D" id="2.20.100.10">
    <property type="entry name" value="Thrombospondin type-1 (TSP1) repeat"/>
    <property type="match status" value="7"/>
</dbReference>
<dbReference type="PANTHER" id="PTHR13723">
    <property type="entry name" value="ADAMTS A DISINTEGRIN AND METALLOPROTEASE WITH THROMBOSPONDIN MOTIFS PROTEASE"/>
    <property type="match status" value="1"/>
</dbReference>
<keyword evidence="2" id="KW-0964">Secreted</keyword>
<comment type="subcellular location">
    <subcellularLocation>
        <location evidence="1">Secreted</location>
    </subcellularLocation>
</comment>
<evidence type="ECO:0000256" key="7">
    <source>
        <dbReference type="SAM" id="MobiDB-lite"/>
    </source>
</evidence>
<dbReference type="InterPro" id="IPR007110">
    <property type="entry name" value="Ig-like_dom"/>
</dbReference>
<feature type="domain" description="PLAC" evidence="10">
    <location>
        <begin position="914"/>
        <end position="951"/>
    </location>
</feature>
<keyword evidence="5 6" id="KW-1015">Disulfide bond</keyword>
<evidence type="ECO:0000256" key="1">
    <source>
        <dbReference type="ARBA" id="ARBA00004613"/>
    </source>
</evidence>
<feature type="disulfide bond" evidence="6">
    <location>
        <begin position="46"/>
        <end position="51"/>
    </location>
</feature>
<evidence type="ECO:0000256" key="2">
    <source>
        <dbReference type="ARBA" id="ARBA00022525"/>
    </source>
</evidence>
<feature type="disulfide bond" evidence="6">
    <location>
        <begin position="31"/>
        <end position="61"/>
    </location>
</feature>
<evidence type="ECO:0000256" key="8">
    <source>
        <dbReference type="SAM" id="SignalP"/>
    </source>
</evidence>
<dbReference type="SMART" id="SM00409">
    <property type="entry name" value="IG"/>
    <property type="match status" value="1"/>
</dbReference>
<dbReference type="SUPFAM" id="SSF82895">
    <property type="entry name" value="TSP-1 type 1 repeat"/>
    <property type="match status" value="7"/>
</dbReference>
<dbReference type="Proteomes" id="UP001177023">
    <property type="component" value="Unassembled WGS sequence"/>
</dbReference>
<keyword evidence="3 8" id="KW-0732">Signal</keyword>
<protein>
    <recommendedName>
        <fullName evidence="13">ADAMTS-like protein 3</fullName>
    </recommendedName>
</protein>
<evidence type="ECO:0000313" key="12">
    <source>
        <dbReference type="Proteomes" id="UP001177023"/>
    </source>
</evidence>
<comment type="caution">
    <text evidence="11">The sequence shown here is derived from an EMBL/GenBank/DDBJ whole genome shotgun (WGS) entry which is preliminary data.</text>
</comment>
<dbReference type="GO" id="GO:0005576">
    <property type="term" value="C:extracellular region"/>
    <property type="evidence" value="ECO:0007669"/>
    <property type="project" value="UniProtKB-SubCell"/>
</dbReference>
<reference evidence="11" key="1">
    <citation type="submission" date="2023-06" db="EMBL/GenBank/DDBJ databases">
        <authorList>
            <person name="Delattre M."/>
        </authorList>
    </citation>
    <scope>NUCLEOTIDE SEQUENCE</scope>
    <source>
        <strain evidence="11">AF72</strain>
    </source>
</reference>
<proteinExistence type="predicted"/>
<dbReference type="InterPro" id="IPR000884">
    <property type="entry name" value="TSP1_rpt"/>
</dbReference>
<name>A0AA36C7G7_9BILA</name>
<dbReference type="InterPro" id="IPR013273">
    <property type="entry name" value="ADAMTS/ADAMTS-like"/>
</dbReference>
<dbReference type="InterPro" id="IPR036179">
    <property type="entry name" value="Ig-like_dom_sf"/>
</dbReference>
<evidence type="ECO:0008006" key="13">
    <source>
        <dbReference type="Google" id="ProtNLM"/>
    </source>
</evidence>
<dbReference type="InterPro" id="IPR013783">
    <property type="entry name" value="Ig-like_fold"/>
</dbReference>
<dbReference type="InterPro" id="IPR003599">
    <property type="entry name" value="Ig_sub"/>
</dbReference>
<dbReference type="EMBL" id="CATQJA010000644">
    <property type="protein sequence ID" value="CAJ0562331.1"/>
    <property type="molecule type" value="Genomic_DNA"/>
</dbReference>
<dbReference type="GO" id="GO:0009653">
    <property type="term" value="P:anatomical structure morphogenesis"/>
    <property type="evidence" value="ECO:0007669"/>
    <property type="project" value="UniProtKB-ARBA"/>
</dbReference>
<organism evidence="11 12">
    <name type="scientific">Mesorhabditis spiculigera</name>
    <dbReference type="NCBI Taxonomy" id="96644"/>
    <lineage>
        <taxon>Eukaryota</taxon>
        <taxon>Metazoa</taxon>
        <taxon>Ecdysozoa</taxon>
        <taxon>Nematoda</taxon>
        <taxon>Chromadorea</taxon>
        <taxon>Rhabditida</taxon>
        <taxon>Rhabditina</taxon>
        <taxon>Rhabditomorpha</taxon>
        <taxon>Rhabditoidea</taxon>
        <taxon>Rhabditidae</taxon>
        <taxon>Mesorhabditinae</taxon>
        <taxon>Mesorhabditis</taxon>
    </lineage>
</organism>
<dbReference type="InterPro" id="IPR050439">
    <property type="entry name" value="ADAMTS_ADAMTS-like"/>
</dbReference>
<dbReference type="GO" id="GO:0004222">
    <property type="term" value="F:metalloendopeptidase activity"/>
    <property type="evidence" value="ECO:0007669"/>
    <property type="project" value="TreeGrafter"/>
</dbReference>
<dbReference type="FunFam" id="2.20.100.10:FF:000005">
    <property type="entry name" value="ADAM metallopeptidase with thrombospondin type 1 motif 9"/>
    <property type="match status" value="1"/>
</dbReference>
<accession>A0AA36C7G7</accession>
<feature type="region of interest" description="Disordered" evidence="7">
    <location>
        <begin position="260"/>
        <end position="280"/>
    </location>
</feature>
<feature type="disulfide bond" evidence="6">
    <location>
        <begin position="35"/>
        <end position="66"/>
    </location>
</feature>
<evidence type="ECO:0000313" key="11">
    <source>
        <dbReference type="EMBL" id="CAJ0562331.1"/>
    </source>
</evidence>
<dbReference type="SUPFAM" id="SSF48726">
    <property type="entry name" value="Immunoglobulin"/>
    <property type="match status" value="1"/>
</dbReference>
<feature type="domain" description="Ig-like" evidence="9">
    <location>
        <begin position="559"/>
        <end position="654"/>
    </location>
</feature>
<dbReference type="AlphaFoldDB" id="A0AA36C7G7"/>
<feature type="signal peptide" evidence="8">
    <location>
        <begin position="1"/>
        <end position="17"/>
    </location>
</feature>
<gene>
    <name evidence="11" type="ORF">MSPICULIGERA_LOCUS2088</name>
</gene>
<dbReference type="GO" id="GO:0006508">
    <property type="term" value="P:proteolysis"/>
    <property type="evidence" value="ECO:0007669"/>
    <property type="project" value="TreeGrafter"/>
</dbReference>
<dbReference type="Pfam" id="PF13927">
    <property type="entry name" value="Ig_3"/>
    <property type="match status" value="1"/>
</dbReference>
<dbReference type="PRINTS" id="PR01857">
    <property type="entry name" value="ADAMTSFAMILY"/>
</dbReference>
<dbReference type="PROSITE" id="PS50092">
    <property type="entry name" value="TSP1"/>
    <property type="match status" value="5"/>
</dbReference>
<evidence type="ECO:0000256" key="6">
    <source>
        <dbReference type="PIRSR" id="PIRSR613273-3"/>
    </source>
</evidence>
<evidence type="ECO:0000256" key="3">
    <source>
        <dbReference type="ARBA" id="ARBA00022729"/>
    </source>
</evidence>